<dbReference type="GO" id="GO:0003677">
    <property type="term" value="F:DNA binding"/>
    <property type="evidence" value="ECO:0007669"/>
    <property type="project" value="InterPro"/>
</dbReference>
<keyword evidence="4" id="KW-1185">Reference proteome</keyword>
<reference evidence="3 4" key="1">
    <citation type="journal article" date="2019" name="Anaerobe">
        <title>Detection of Robinsoniella peoriensis in multiple bone samples of a trauma patient.</title>
        <authorList>
            <person name="Schrottner P."/>
            <person name="Hartwich K."/>
            <person name="Bunk B."/>
            <person name="Schober I."/>
            <person name="Helbig S."/>
            <person name="Rudolph W.W."/>
            <person name="Gunzer F."/>
        </authorList>
    </citation>
    <scope>NUCLEOTIDE SEQUENCE [LARGE SCALE GENOMIC DNA]</scope>
    <source>
        <strain evidence="3 4">DSM 106044</strain>
    </source>
</reference>
<name>A0A4U8Q0N9_9FIRM</name>
<dbReference type="InterPro" id="IPR038109">
    <property type="entry name" value="DNA_bind_recomb_sf"/>
</dbReference>
<evidence type="ECO:0000313" key="3">
    <source>
        <dbReference type="EMBL" id="TLC98244.1"/>
    </source>
</evidence>
<sequence>MKPYYIYLRKSRTDREAELHGEGETLARHEKVLLEFARRNQMQVSKVFREIVSGETIAARPQMQALLLDVEQGLCEGVLVMEIERLARGDTKDQGIVAEAFKYGNVKIVTPMKTYDPANEFDEEYFEFGLFMSRREYKTINRRIQRGRIASVKEGKFISSIAPYGYDKVPIENDKGYTLMINPKEAEVIRMIFNWYTAGIMQPDGTCRRLSTAAICHKLDLLHLKPQIKDHWSPSSIRDILKNPVYTGSIRWAYRKEMRILKNGMIERHRTTSNDYIQCKGLHEAIISQEIFDTAQKRMQSNRKSPTKCSNLLKNPLAGIIICGKCNTPMTRLAPNKKTNYAFIKCPNRDCDNISAPLDLLEKQLLAALDYWLQNCVLNLNHRNNPAYGGNELHFLKNSIDELKKEQTALDKQLDLTYSYLEREIYTEVEFQKRKSFISSQINALRSDLSTLQFEYEQLLCIPHSSSPEAIRQTKYTFVDIYWLLESVTGKNQLLKAVLEKVEYLKTERNKRGEKSRANFQLTIYPKIPKV</sequence>
<proteinExistence type="predicted"/>
<dbReference type="Pfam" id="PF13408">
    <property type="entry name" value="Zn_ribbon_recom"/>
    <property type="match status" value="1"/>
</dbReference>
<accession>A0A4U8Q0N9</accession>
<dbReference type="Gene3D" id="3.40.50.1390">
    <property type="entry name" value="Resolvase, N-terminal catalytic domain"/>
    <property type="match status" value="1"/>
</dbReference>
<feature type="domain" description="Resolvase/invertase-type recombinase catalytic" evidence="1">
    <location>
        <begin position="3"/>
        <end position="155"/>
    </location>
</feature>
<dbReference type="Pfam" id="PF00239">
    <property type="entry name" value="Resolvase"/>
    <property type="match status" value="1"/>
</dbReference>
<organism evidence="3 4">
    <name type="scientific">Robinsoniella peoriensis</name>
    <dbReference type="NCBI Taxonomy" id="180332"/>
    <lineage>
        <taxon>Bacteria</taxon>
        <taxon>Bacillati</taxon>
        <taxon>Bacillota</taxon>
        <taxon>Clostridia</taxon>
        <taxon>Lachnospirales</taxon>
        <taxon>Lachnospiraceae</taxon>
        <taxon>Robinsoniella</taxon>
    </lineage>
</organism>
<dbReference type="PANTHER" id="PTHR30461:SF23">
    <property type="entry name" value="DNA RECOMBINASE-RELATED"/>
    <property type="match status" value="1"/>
</dbReference>
<dbReference type="OrthoDB" id="65783at2"/>
<dbReference type="PROSITE" id="PS51736">
    <property type="entry name" value="RECOMBINASES_3"/>
    <property type="match status" value="1"/>
</dbReference>
<dbReference type="PANTHER" id="PTHR30461">
    <property type="entry name" value="DNA-INVERTASE FROM LAMBDOID PROPHAGE"/>
    <property type="match status" value="1"/>
</dbReference>
<dbReference type="SUPFAM" id="SSF53041">
    <property type="entry name" value="Resolvase-like"/>
    <property type="match status" value="1"/>
</dbReference>
<evidence type="ECO:0000259" key="2">
    <source>
        <dbReference type="PROSITE" id="PS51737"/>
    </source>
</evidence>
<feature type="domain" description="Recombinase" evidence="2">
    <location>
        <begin position="163"/>
        <end position="305"/>
    </location>
</feature>
<gene>
    <name evidence="3" type="ORF">DSM106044_04945</name>
</gene>
<dbReference type="Gene3D" id="3.90.1750.20">
    <property type="entry name" value="Putative Large Serine Recombinase, Chain B, Domain 2"/>
    <property type="match status" value="1"/>
</dbReference>
<evidence type="ECO:0000259" key="1">
    <source>
        <dbReference type="PROSITE" id="PS51736"/>
    </source>
</evidence>
<dbReference type="EMBL" id="QGQD01000100">
    <property type="protein sequence ID" value="TLC98244.1"/>
    <property type="molecule type" value="Genomic_DNA"/>
</dbReference>
<protein>
    <submittedName>
        <fullName evidence="3">Recombinase</fullName>
    </submittedName>
</protein>
<dbReference type="SMART" id="SM00857">
    <property type="entry name" value="Resolvase"/>
    <property type="match status" value="1"/>
</dbReference>
<dbReference type="InterPro" id="IPR011109">
    <property type="entry name" value="DNA_bind_recombinase_dom"/>
</dbReference>
<comment type="caution">
    <text evidence="3">The sequence shown here is derived from an EMBL/GenBank/DDBJ whole genome shotgun (WGS) entry which is preliminary data.</text>
</comment>
<dbReference type="AlphaFoldDB" id="A0A4U8Q0N9"/>
<dbReference type="InterPro" id="IPR050639">
    <property type="entry name" value="SSR_resolvase"/>
</dbReference>
<evidence type="ECO:0000313" key="4">
    <source>
        <dbReference type="Proteomes" id="UP000306509"/>
    </source>
</evidence>
<dbReference type="CDD" id="cd00338">
    <property type="entry name" value="Ser_Recombinase"/>
    <property type="match status" value="1"/>
</dbReference>
<dbReference type="InterPro" id="IPR025827">
    <property type="entry name" value="Zn_ribbon_recom_dom"/>
</dbReference>
<dbReference type="Proteomes" id="UP000306509">
    <property type="component" value="Unassembled WGS sequence"/>
</dbReference>
<dbReference type="GO" id="GO:0000150">
    <property type="term" value="F:DNA strand exchange activity"/>
    <property type="evidence" value="ECO:0007669"/>
    <property type="project" value="InterPro"/>
</dbReference>
<dbReference type="InterPro" id="IPR036162">
    <property type="entry name" value="Resolvase-like_N_sf"/>
</dbReference>
<dbReference type="STRING" id="180332.GCA_000797495_03613"/>
<dbReference type="RefSeq" id="WP_044297912.1">
    <property type="nucleotide sequence ID" value="NZ_CABMJZ010000045.1"/>
</dbReference>
<dbReference type="Pfam" id="PF07508">
    <property type="entry name" value="Recombinase"/>
    <property type="match status" value="1"/>
</dbReference>
<dbReference type="InterPro" id="IPR006119">
    <property type="entry name" value="Resolv_N"/>
</dbReference>
<dbReference type="PROSITE" id="PS51737">
    <property type="entry name" value="RECOMBINASE_DNA_BIND"/>
    <property type="match status" value="1"/>
</dbReference>